<keyword evidence="3" id="KW-1185">Reference proteome</keyword>
<organism evidence="2 3">
    <name type="scientific">Exaiptasia diaphana</name>
    <name type="common">Tropical sea anemone</name>
    <name type="synonym">Aiptasia pulchella</name>
    <dbReference type="NCBI Taxonomy" id="2652724"/>
    <lineage>
        <taxon>Eukaryota</taxon>
        <taxon>Metazoa</taxon>
        <taxon>Cnidaria</taxon>
        <taxon>Anthozoa</taxon>
        <taxon>Hexacorallia</taxon>
        <taxon>Actiniaria</taxon>
        <taxon>Aiptasiidae</taxon>
        <taxon>Exaiptasia</taxon>
    </lineage>
</organism>
<dbReference type="PANTHER" id="PTHR10041">
    <property type="entry name" value="COLIPASE"/>
    <property type="match status" value="1"/>
</dbReference>
<protein>
    <submittedName>
        <fullName evidence="2">Uncharacterized protein</fullName>
    </submittedName>
</protein>
<dbReference type="GO" id="GO:0008047">
    <property type="term" value="F:enzyme activator activity"/>
    <property type="evidence" value="ECO:0007669"/>
    <property type="project" value="InterPro"/>
</dbReference>
<dbReference type="OrthoDB" id="10457132at2759"/>
<evidence type="ECO:0000313" key="3">
    <source>
        <dbReference type="Proteomes" id="UP000887567"/>
    </source>
</evidence>
<dbReference type="GO" id="GO:0016042">
    <property type="term" value="P:lipid catabolic process"/>
    <property type="evidence" value="ECO:0007669"/>
    <property type="project" value="InterPro"/>
</dbReference>
<sequence length="126" mass="14425">MRILLTAVILALIGLVVAFEVEDQSRDLKSKERHRRWLFTDKCKAHSDCGSNACCDYSWFGNSCIRKRGLFRSCSNNPKCGCMCECQQGLECKQFRLTKWPYYRFSICLRPTTPPPTEEPGSGDFA</sequence>
<feature type="signal peptide" evidence="1">
    <location>
        <begin position="1"/>
        <end position="18"/>
    </location>
</feature>
<evidence type="ECO:0000256" key="1">
    <source>
        <dbReference type="SAM" id="SignalP"/>
    </source>
</evidence>
<keyword evidence="1" id="KW-0732">Signal</keyword>
<proteinExistence type="predicted"/>
<dbReference type="Proteomes" id="UP000887567">
    <property type="component" value="Unplaced"/>
</dbReference>
<dbReference type="RefSeq" id="XP_020909707.1">
    <property type="nucleotide sequence ID" value="XM_021054048.2"/>
</dbReference>
<dbReference type="GeneID" id="110247588"/>
<dbReference type="InterPro" id="IPR001981">
    <property type="entry name" value="Colipase"/>
</dbReference>
<dbReference type="KEGG" id="epa:110247588"/>
<dbReference type="EnsemblMetazoa" id="XM_021054048.2">
    <property type="protein sequence ID" value="XP_020909707.1"/>
    <property type="gene ID" value="LOC110247588"/>
</dbReference>
<feature type="chain" id="PRO_5037954185" evidence="1">
    <location>
        <begin position="19"/>
        <end position="126"/>
    </location>
</feature>
<accession>A0A913XTZ4</accession>
<dbReference type="GO" id="GO:0005576">
    <property type="term" value="C:extracellular region"/>
    <property type="evidence" value="ECO:0007669"/>
    <property type="project" value="InterPro"/>
</dbReference>
<name>A0A913XTZ4_EXADI</name>
<reference evidence="2" key="1">
    <citation type="submission" date="2022-11" db="UniProtKB">
        <authorList>
            <consortium name="EnsemblMetazoa"/>
        </authorList>
    </citation>
    <scope>IDENTIFICATION</scope>
</reference>
<dbReference type="GO" id="GO:0007586">
    <property type="term" value="P:digestion"/>
    <property type="evidence" value="ECO:0007669"/>
    <property type="project" value="InterPro"/>
</dbReference>
<evidence type="ECO:0000313" key="2">
    <source>
        <dbReference type="EnsemblMetazoa" id="XP_020909707.1"/>
    </source>
</evidence>
<dbReference type="AlphaFoldDB" id="A0A913XTZ4"/>
<dbReference type="OMA" id="ENDYRMR"/>
<dbReference type="PANTHER" id="PTHR10041:SF5">
    <property type="entry name" value="LEUCINE-RICH COLIPASE-LIKE PROTEIN 1"/>
    <property type="match status" value="1"/>
</dbReference>